<evidence type="ECO:0000313" key="3">
    <source>
        <dbReference type="EMBL" id="UTF53824.1"/>
    </source>
</evidence>
<dbReference type="EMBL" id="CP100355">
    <property type="protein sequence ID" value="UTF53824.1"/>
    <property type="molecule type" value="Genomic_DNA"/>
</dbReference>
<keyword evidence="1" id="KW-0175">Coiled coil</keyword>
<feature type="region of interest" description="Disordered" evidence="2">
    <location>
        <begin position="1"/>
        <end position="29"/>
    </location>
</feature>
<accession>A0A9E7NB82</accession>
<feature type="compositionally biased region" description="Basic and acidic residues" evidence="2">
    <location>
        <begin position="14"/>
        <end position="29"/>
    </location>
</feature>
<sequence>MPDTAHDLTTGDGSDPRADADAARERLERASERLEAAKTAIDEAGGRETVETGADAYRSAASLLDRYVDLATGTGRETFKHYINLEGEYSTLVEDLPADLPHREAFEASFEAVDKRRLHESDFESAESALGPAERFVDLLQEEAAAEEEVTLARKAATDQLDALEDEISDLQRLRSLADADLEAPVDRLRDPIEAYNESIREAFESFLYDRSARTVFDLLERSRLRPFVDFETPPPELREYVEDNDAGTYSIPELLEYAEYSRSKLDHYVDDPDELKRRIATRQTYLERIDATPLTLSWPPADATTLRYAIRDRRPLVERIGGQELVEGLLAVRERTYDDDYDRLQTAANALDQLSATERERLQRRDIDAELEGIRDAREELEAALADG</sequence>
<dbReference type="AlphaFoldDB" id="A0A9E7NB82"/>
<dbReference type="Proteomes" id="UP001056855">
    <property type="component" value="Chromosome"/>
</dbReference>
<dbReference type="InterPro" id="IPR055542">
    <property type="entry name" value="DUF7118"/>
</dbReference>
<organism evidence="3 4">
    <name type="scientific">Natronosalvus rutilus</name>
    <dbReference type="NCBI Taxonomy" id="2953753"/>
    <lineage>
        <taxon>Archaea</taxon>
        <taxon>Methanobacteriati</taxon>
        <taxon>Methanobacteriota</taxon>
        <taxon>Stenosarchaea group</taxon>
        <taxon>Halobacteria</taxon>
        <taxon>Halobacteriales</taxon>
        <taxon>Natrialbaceae</taxon>
        <taxon>Natronosalvus</taxon>
    </lineage>
</organism>
<evidence type="ECO:0000313" key="4">
    <source>
        <dbReference type="Proteomes" id="UP001056855"/>
    </source>
</evidence>
<evidence type="ECO:0000256" key="2">
    <source>
        <dbReference type="SAM" id="MobiDB-lite"/>
    </source>
</evidence>
<proteinExistence type="predicted"/>
<dbReference type="Pfam" id="PF23432">
    <property type="entry name" value="DUF7118"/>
    <property type="match status" value="1"/>
</dbReference>
<dbReference type="KEGG" id="sawl:NGM29_00635"/>
<evidence type="ECO:0000256" key="1">
    <source>
        <dbReference type="SAM" id="Coils"/>
    </source>
</evidence>
<gene>
    <name evidence="3" type="ORF">NGM29_00635</name>
</gene>
<dbReference type="GeneID" id="73288507"/>
<reference evidence="3" key="1">
    <citation type="submission" date="2022-06" db="EMBL/GenBank/DDBJ databases">
        <title>Diverse halophilic archaea isolated from saline environments.</title>
        <authorList>
            <person name="Cui H.-L."/>
        </authorList>
    </citation>
    <scope>NUCLEOTIDE SEQUENCE</scope>
    <source>
        <strain evidence="3">WLHS1</strain>
    </source>
</reference>
<feature type="coiled-coil region" evidence="1">
    <location>
        <begin position="147"/>
        <end position="181"/>
    </location>
</feature>
<protein>
    <submittedName>
        <fullName evidence="3">Uncharacterized protein</fullName>
    </submittedName>
</protein>
<dbReference type="RefSeq" id="WP_254158344.1">
    <property type="nucleotide sequence ID" value="NZ_CP100355.1"/>
</dbReference>
<keyword evidence="4" id="KW-1185">Reference proteome</keyword>
<name>A0A9E7NB82_9EURY</name>